<protein>
    <recommendedName>
        <fullName evidence="4">DUF551 domain-containing protein</fullName>
    </recommendedName>
</protein>
<dbReference type="AlphaFoldDB" id="A0A1I0K6L8"/>
<dbReference type="Proteomes" id="UP000198508">
    <property type="component" value="Unassembled WGS sequence"/>
</dbReference>
<reference evidence="3" key="1">
    <citation type="submission" date="2016-10" db="EMBL/GenBank/DDBJ databases">
        <authorList>
            <person name="Varghese N."/>
            <person name="Submissions S."/>
        </authorList>
    </citation>
    <scope>NUCLEOTIDE SEQUENCE [LARGE SCALE GENOMIC DNA]</scope>
    <source>
        <strain evidence="3">NLAE-zl-G277</strain>
    </source>
</reference>
<name>A0A1I0K6L8_9FIRM</name>
<accession>A0A1I0K6L8</accession>
<dbReference type="EMBL" id="FOIM01000053">
    <property type="protein sequence ID" value="SEU20047.1"/>
    <property type="molecule type" value="Genomic_DNA"/>
</dbReference>
<organism evidence="1 3">
    <name type="scientific">Enterocloster lavalensis</name>
    <dbReference type="NCBI Taxonomy" id="460384"/>
    <lineage>
        <taxon>Bacteria</taxon>
        <taxon>Bacillati</taxon>
        <taxon>Bacillota</taxon>
        <taxon>Clostridia</taxon>
        <taxon>Lachnospirales</taxon>
        <taxon>Lachnospiraceae</taxon>
        <taxon>Enterocloster</taxon>
    </lineage>
</organism>
<gene>
    <name evidence="1" type="ORF">SAMN05216313_15035</name>
    <name evidence="2" type="ORF">SAMN05216313_1532</name>
</gene>
<proteinExistence type="predicted"/>
<dbReference type="EMBL" id="FOIM01000050">
    <property type="protein sequence ID" value="SEU19489.1"/>
    <property type="molecule type" value="Genomic_DNA"/>
</dbReference>
<reference evidence="1" key="2">
    <citation type="submission" date="2016-10" db="EMBL/GenBank/DDBJ databases">
        <authorList>
            <person name="de Groot N.N."/>
        </authorList>
    </citation>
    <scope>NUCLEOTIDE SEQUENCE [LARGE SCALE GENOMIC DNA]</scope>
    <source>
        <strain evidence="1">NLAE-zl-G277</strain>
    </source>
</reference>
<evidence type="ECO:0008006" key="4">
    <source>
        <dbReference type="Google" id="ProtNLM"/>
    </source>
</evidence>
<evidence type="ECO:0000313" key="3">
    <source>
        <dbReference type="Proteomes" id="UP000198508"/>
    </source>
</evidence>
<keyword evidence="3" id="KW-1185">Reference proteome</keyword>
<sequence>MSNKHGFNRGRSIMDRLTESCGPNHFRVCGNKTVYNRKPPKSSRVSYALAKLFQLEEDQEPQSVRWIPVEEQLPEIGEPVLITLWNGCVDIGTWYGHRWGTALYYSEDVLAWMPKPENYRPAD</sequence>
<evidence type="ECO:0000313" key="2">
    <source>
        <dbReference type="EMBL" id="SEU20047.1"/>
    </source>
</evidence>
<evidence type="ECO:0000313" key="1">
    <source>
        <dbReference type="EMBL" id="SEU19489.1"/>
    </source>
</evidence>